<dbReference type="PROSITE" id="PS00086">
    <property type="entry name" value="CYTOCHROME_P450"/>
    <property type="match status" value="1"/>
</dbReference>
<comment type="cofactor">
    <cofactor evidence="1">
        <name>heme</name>
        <dbReference type="ChEBI" id="CHEBI:30413"/>
    </cofactor>
</comment>
<sequence length="554" mass="63129">MPCETKSFYQATCKVHFGNQLIVTRMTILLTLAMVVWTNFTAIWVPLTSLAGSFLLYRLCVALFVRTPRFPPGPRRLPLLGNIHLLPMEYQERTLAEWGKTYGNLVFAKLFRTPAIIINSFDVARDLLDKRSGNYSDRPRFILQSELMGLDTVLTHQRYGERHRQQRKWMQNLFQNKKALDQYQALQRREVYITLQGMLTSPENFKAHLFRFTASLTLDATYGHRVVSADDMFVHVAERGIEVISESGSPGSMLVDFFPFLKQIPTWMPGAGFKRKAFSARKSIVDMQDVPYNMVREQMSLGAARPSITSALVESCIQDGELSQYDEDSIKGTSTAIYAAGTETTSNTMNSFILAMVAHPDVYRRLRDEMDRVVGTDRLPDFDDRDSLPYLECVIKELYRWRVAVTLGIPHSTMQDDEYNGYHIPGKAMVIANLWAMSQDTARYPHPGLFLPERYLTATNQEDTLDPRSFVFGFGRRRCPGADFADRNIYLLSANIIATLDISKAKNEFGQEIDPPLNYLSGFASKAKDFQCSITPRSERAARLIRQMNLSIDS</sequence>
<name>A0ABP1CP35_9APHY</name>
<dbReference type="PRINTS" id="PR00385">
    <property type="entry name" value="P450"/>
</dbReference>
<evidence type="ECO:0000256" key="9">
    <source>
        <dbReference type="ARBA" id="ARBA00023002"/>
    </source>
</evidence>
<accession>A0ABP1CP35</accession>
<reference evidence="16" key="1">
    <citation type="submission" date="2024-04" db="EMBL/GenBank/DDBJ databases">
        <authorList>
            <person name="Shaw F."/>
            <person name="Minotto A."/>
        </authorList>
    </citation>
    <scope>NUCLEOTIDE SEQUENCE [LARGE SCALE GENOMIC DNA]</scope>
</reference>
<proteinExistence type="inferred from homology"/>
<dbReference type="Proteomes" id="UP001497453">
    <property type="component" value="Chromosome 10"/>
</dbReference>
<dbReference type="InterPro" id="IPR002401">
    <property type="entry name" value="Cyt_P450_E_grp-I"/>
</dbReference>
<evidence type="ECO:0000256" key="12">
    <source>
        <dbReference type="ARBA" id="ARBA00023136"/>
    </source>
</evidence>
<comment type="subcellular location">
    <subcellularLocation>
        <location evidence="2">Membrane</location>
    </subcellularLocation>
</comment>
<evidence type="ECO:0000256" key="1">
    <source>
        <dbReference type="ARBA" id="ARBA00001971"/>
    </source>
</evidence>
<dbReference type="InterPro" id="IPR017972">
    <property type="entry name" value="Cyt_P450_CS"/>
</dbReference>
<dbReference type="EMBL" id="OZ037953">
    <property type="protein sequence ID" value="CAL1697457.1"/>
    <property type="molecule type" value="Genomic_DNA"/>
</dbReference>
<dbReference type="InterPro" id="IPR036396">
    <property type="entry name" value="Cyt_P450_sf"/>
</dbReference>
<comment type="pathway">
    <text evidence="3">Secondary metabolite biosynthesis.</text>
</comment>
<keyword evidence="12 14" id="KW-0472">Membrane</keyword>
<evidence type="ECO:0000256" key="13">
    <source>
        <dbReference type="RuleBase" id="RU000461"/>
    </source>
</evidence>
<keyword evidence="9 13" id="KW-0560">Oxidoreductase</keyword>
<dbReference type="InterPro" id="IPR001128">
    <property type="entry name" value="Cyt_P450"/>
</dbReference>
<dbReference type="PANTHER" id="PTHR46300:SF2">
    <property type="entry name" value="CYTOCHROME P450 MONOOXYGENASE ALNH-RELATED"/>
    <property type="match status" value="1"/>
</dbReference>
<feature type="transmembrane region" description="Helical" evidence="14">
    <location>
        <begin position="21"/>
        <end position="37"/>
    </location>
</feature>
<evidence type="ECO:0000256" key="3">
    <source>
        <dbReference type="ARBA" id="ARBA00005179"/>
    </source>
</evidence>
<evidence type="ECO:0000313" key="16">
    <source>
        <dbReference type="Proteomes" id="UP001497453"/>
    </source>
</evidence>
<keyword evidence="8 14" id="KW-1133">Transmembrane helix</keyword>
<evidence type="ECO:0000256" key="2">
    <source>
        <dbReference type="ARBA" id="ARBA00004370"/>
    </source>
</evidence>
<organism evidence="15 16">
    <name type="scientific">Somion occarium</name>
    <dbReference type="NCBI Taxonomy" id="3059160"/>
    <lineage>
        <taxon>Eukaryota</taxon>
        <taxon>Fungi</taxon>
        <taxon>Dikarya</taxon>
        <taxon>Basidiomycota</taxon>
        <taxon>Agaricomycotina</taxon>
        <taxon>Agaricomycetes</taxon>
        <taxon>Polyporales</taxon>
        <taxon>Cerrenaceae</taxon>
        <taxon>Somion</taxon>
    </lineage>
</organism>
<evidence type="ECO:0000256" key="6">
    <source>
        <dbReference type="ARBA" id="ARBA00022692"/>
    </source>
</evidence>
<comment type="similarity">
    <text evidence="4 13">Belongs to the cytochrome P450 family.</text>
</comment>
<keyword evidence="6 14" id="KW-0812">Transmembrane</keyword>
<dbReference type="SUPFAM" id="SSF48264">
    <property type="entry name" value="Cytochrome P450"/>
    <property type="match status" value="1"/>
</dbReference>
<dbReference type="CDD" id="cd11065">
    <property type="entry name" value="CYP64-like"/>
    <property type="match status" value="1"/>
</dbReference>
<keyword evidence="16" id="KW-1185">Reference proteome</keyword>
<dbReference type="Pfam" id="PF00067">
    <property type="entry name" value="p450"/>
    <property type="match status" value="1"/>
</dbReference>
<keyword evidence="10 13" id="KW-0408">Iron</keyword>
<evidence type="ECO:0008006" key="17">
    <source>
        <dbReference type="Google" id="ProtNLM"/>
    </source>
</evidence>
<dbReference type="PRINTS" id="PR00463">
    <property type="entry name" value="EP450I"/>
</dbReference>
<keyword evidence="11 13" id="KW-0503">Monooxygenase</keyword>
<evidence type="ECO:0000256" key="8">
    <source>
        <dbReference type="ARBA" id="ARBA00022989"/>
    </source>
</evidence>
<keyword evidence="7 13" id="KW-0479">Metal-binding</keyword>
<keyword evidence="5 13" id="KW-0349">Heme</keyword>
<evidence type="ECO:0000256" key="11">
    <source>
        <dbReference type="ARBA" id="ARBA00023033"/>
    </source>
</evidence>
<evidence type="ECO:0000256" key="10">
    <source>
        <dbReference type="ARBA" id="ARBA00023004"/>
    </source>
</evidence>
<evidence type="ECO:0000313" key="15">
    <source>
        <dbReference type="EMBL" id="CAL1697457.1"/>
    </source>
</evidence>
<evidence type="ECO:0000256" key="14">
    <source>
        <dbReference type="SAM" id="Phobius"/>
    </source>
</evidence>
<protein>
    <recommendedName>
        <fullName evidence="17">Cytochrome P450</fullName>
    </recommendedName>
</protein>
<evidence type="ECO:0000256" key="5">
    <source>
        <dbReference type="ARBA" id="ARBA00022617"/>
    </source>
</evidence>
<evidence type="ECO:0000256" key="7">
    <source>
        <dbReference type="ARBA" id="ARBA00022723"/>
    </source>
</evidence>
<evidence type="ECO:0000256" key="4">
    <source>
        <dbReference type="ARBA" id="ARBA00010617"/>
    </source>
</evidence>
<gene>
    <name evidence="15" type="ORF">GFSPODELE1_LOCUS1665</name>
</gene>
<dbReference type="Gene3D" id="1.10.630.10">
    <property type="entry name" value="Cytochrome P450"/>
    <property type="match status" value="1"/>
</dbReference>
<dbReference type="InterPro" id="IPR050364">
    <property type="entry name" value="Cytochrome_P450_fung"/>
</dbReference>
<dbReference type="PANTHER" id="PTHR46300">
    <property type="entry name" value="P450, PUTATIVE (EUROFUNG)-RELATED-RELATED"/>
    <property type="match status" value="1"/>
</dbReference>